<dbReference type="AlphaFoldDB" id="A0A183U452"/>
<protein>
    <submittedName>
        <fullName evidence="4">Alpha-1,6-mannosyl-glycoprotein 6-beta-N-acetylglucosaminyltransferase</fullName>
    </submittedName>
</protein>
<name>A0A183U452_TOXCA</name>
<sequence length="164" mass="18650">MLTCPLLRPTYRYLVLTVLLLFFLNLVLITHVADLHLYVQQLFEEVKWNSVRQTGGGAVRNARASYDCVVNDSLALSALSRMRTESCRQEARRLICALDHATPDTLPNTCPRYVESQRGVYVGCFTDMKSARVLTGHLYRLKQINSPQYCINLCLRAGYIYAGK</sequence>
<feature type="transmembrane region" description="Helical" evidence="1">
    <location>
        <begin position="12"/>
        <end position="33"/>
    </location>
</feature>
<keyword evidence="1" id="KW-1133">Transmembrane helix</keyword>
<proteinExistence type="predicted"/>
<reference evidence="2 3" key="2">
    <citation type="submission" date="2018-11" db="EMBL/GenBank/DDBJ databases">
        <authorList>
            <consortium name="Pathogen Informatics"/>
        </authorList>
    </citation>
    <scope>NUCLEOTIDE SEQUENCE [LARGE SCALE GENOMIC DNA]</scope>
</reference>
<evidence type="ECO:0000313" key="2">
    <source>
        <dbReference type="EMBL" id="VDM28989.1"/>
    </source>
</evidence>
<keyword evidence="3" id="KW-1185">Reference proteome</keyword>
<evidence type="ECO:0000313" key="3">
    <source>
        <dbReference type="Proteomes" id="UP000050794"/>
    </source>
</evidence>
<organism evidence="3 4">
    <name type="scientific">Toxocara canis</name>
    <name type="common">Canine roundworm</name>
    <dbReference type="NCBI Taxonomy" id="6265"/>
    <lineage>
        <taxon>Eukaryota</taxon>
        <taxon>Metazoa</taxon>
        <taxon>Ecdysozoa</taxon>
        <taxon>Nematoda</taxon>
        <taxon>Chromadorea</taxon>
        <taxon>Rhabditida</taxon>
        <taxon>Spirurina</taxon>
        <taxon>Ascaridomorpha</taxon>
        <taxon>Ascaridoidea</taxon>
        <taxon>Toxocaridae</taxon>
        <taxon>Toxocara</taxon>
    </lineage>
</organism>
<dbReference type="WBParaSite" id="TCNE_0000327201-mRNA-1">
    <property type="protein sequence ID" value="TCNE_0000327201-mRNA-1"/>
    <property type="gene ID" value="TCNE_0000327201"/>
</dbReference>
<accession>A0A183U452</accession>
<dbReference type="Proteomes" id="UP000050794">
    <property type="component" value="Unassembled WGS sequence"/>
</dbReference>
<keyword evidence="1" id="KW-0472">Membrane</keyword>
<keyword evidence="1" id="KW-0812">Transmembrane</keyword>
<reference evidence="4" key="1">
    <citation type="submission" date="2016-06" db="UniProtKB">
        <authorList>
            <consortium name="WormBaseParasite"/>
        </authorList>
    </citation>
    <scope>IDENTIFICATION</scope>
</reference>
<evidence type="ECO:0000256" key="1">
    <source>
        <dbReference type="SAM" id="Phobius"/>
    </source>
</evidence>
<gene>
    <name evidence="2" type="ORF">TCNE_LOCUS3272</name>
</gene>
<dbReference type="EMBL" id="UYWY01004017">
    <property type="protein sequence ID" value="VDM28989.1"/>
    <property type="molecule type" value="Genomic_DNA"/>
</dbReference>
<evidence type="ECO:0000313" key="4">
    <source>
        <dbReference type="WBParaSite" id="TCNE_0000327201-mRNA-1"/>
    </source>
</evidence>